<dbReference type="Gene3D" id="3.90.870.20">
    <property type="entry name" value="Carbamoyltransferase, C-terminal domain"/>
    <property type="match status" value="1"/>
</dbReference>
<evidence type="ECO:0000256" key="1">
    <source>
        <dbReference type="ARBA" id="ARBA00006129"/>
    </source>
</evidence>
<dbReference type="InterPro" id="IPR031730">
    <property type="entry name" value="Carbam_trans_C"/>
</dbReference>
<organism evidence="4 5">
    <name type="scientific">Nonomuraea solani</name>
    <dbReference type="NCBI Taxonomy" id="1144553"/>
    <lineage>
        <taxon>Bacteria</taxon>
        <taxon>Bacillati</taxon>
        <taxon>Actinomycetota</taxon>
        <taxon>Actinomycetes</taxon>
        <taxon>Streptosporangiales</taxon>
        <taxon>Streptosporangiaceae</taxon>
        <taxon>Nonomuraea</taxon>
    </lineage>
</organism>
<protein>
    <submittedName>
        <fullName evidence="4">Carbamoyltransferase</fullName>
    </submittedName>
</protein>
<dbReference type="GO" id="GO:0016740">
    <property type="term" value="F:transferase activity"/>
    <property type="evidence" value="ECO:0007669"/>
    <property type="project" value="UniProtKB-KW"/>
</dbReference>
<name>A0A1H6ELI5_9ACTN</name>
<dbReference type="EMBL" id="FNVT01000011">
    <property type="protein sequence ID" value="SEG98183.1"/>
    <property type="molecule type" value="Genomic_DNA"/>
</dbReference>
<dbReference type="Pfam" id="PF16861">
    <property type="entry name" value="Carbam_trans_C"/>
    <property type="match status" value="1"/>
</dbReference>
<reference evidence="4 5" key="1">
    <citation type="submission" date="2016-10" db="EMBL/GenBank/DDBJ databases">
        <authorList>
            <person name="de Groot N.N."/>
        </authorList>
    </citation>
    <scope>NUCLEOTIDE SEQUENCE [LARGE SCALE GENOMIC DNA]</scope>
    <source>
        <strain evidence="4 5">CGMCC 4.7037</strain>
    </source>
</reference>
<dbReference type="OrthoDB" id="9780777at2"/>
<feature type="domain" description="Carbamoyltransferase C-terminal" evidence="3">
    <location>
        <begin position="393"/>
        <end position="554"/>
    </location>
</feature>
<gene>
    <name evidence="4" type="ORF">SAMN05444920_111225</name>
</gene>
<proteinExistence type="inferred from homology"/>
<sequence length="562" mass="61083">MTDFPIVVGVNRTQDGSIAVAVGESGMYSLQKERVSRRKHHWGRLGDLPDRYLPAMPLLKEPVDLVVEGYSSDTEIEHAVAYQQEARATLSLKDGAPIVLVSHHLSHLYSAFPPSPFERAAGLVIDVRGSRAADFTEHVELPPGTDGDLLEVGSFYRCSREEGVECLAKQLWDGDWDRPAGLGAFFALVTDMLWPDEEEQDRVTGLAPYGDPDALGLPDLDVRGHEVHVPPEWLEVFGRGDAFVYEPGGGAFRRAANLAAAGQRAFERALARLADWLHERTGLDALVYAGDSALNSPANGRLVRASPFREVFVPPSPHDGGTAVGCALYGLIACLGVDSRFRWTDDFLGPDPDESAIEAAVRALPIGLHAERPDLPAGLYAERPADLAGEITALLASGLVVGLHQGRSESGPRTLGNRSVLADPRYLQDHLTFEVLGNEWFRPLGSLVLAGHTERIFDVDRPVTQATVAVRPEFRDLLPGITHVDGTARPRTVEPVATPFLHALLTRWHERTGVPVLINAALGDPPAETPEHAIEVLRSTGLDALAMPPYLIRKTTRNPRSG</sequence>
<dbReference type="CDD" id="cd24033">
    <property type="entry name" value="ASKHA_NBD_NodU_CmcH-like_N"/>
    <property type="match status" value="1"/>
</dbReference>
<evidence type="ECO:0000313" key="4">
    <source>
        <dbReference type="EMBL" id="SEG98183.1"/>
    </source>
</evidence>
<dbReference type="InterPro" id="IPR003696">
    <property type="entry name" value="Carbtransf_dom"/>
</dbReference>
<dbReference type="Proteomes" id="UP000236732">
    <property type="component" value="Unassembled WGS sequence"/>
</dbReference>
<dbReference type="PANTHER" id="PTHR34847:SF1">
    <property type="entry name" value="NODULATION PROTEIN U"/>
    <property type="match status" value="1"/>
</dbReference>
<accession>A0A1H6ELI5</accession>
<evidence type="ECO:0000259" key="2">
    <source>
        <dbReference type="Pfam" id="PF02543"/>
    </source>
</evidence>
<dbReference type="Pfam" id="PF02543">
    <property type="entry name" value="Carbam_trans_N"/>
    <property type="match status" value="1"/>
</dbReference>
<evidence type="ECO:0000313" key="5">
    <source>
        <dbReference type="Proteomes" id="UP000236732"/>
    </source>
</evidence>
<feature type="domain" description="Carbamoyltransferase" evidence="2">
    <location>
        <begin position="256"/>
        <end position="328"/>
    </location>
</feature>
<evidence type="ECO:0000259" key="3">
    <source>
        <dbReference type="Pfam" id="PF16861"/>
    </source>
</evidence>
<dbReference type="Gene3D" id="3.30.420.40">
    <property type="match status" value="1"/>
</dbReference>
<comment type="similarity">
    <text evidence="1">Belongs to the NodU/CmcH family.</text>
</comment>
<dbReference type="PANTHER" id="PTHR34847">
    <property type="entry name" value="NODULATION PROTEIN U"/>
    <property type="match status" value="1"/>
</dbReference>
<dbReference type="AlphaFoldDB" id="A0A1H6ELI5"/>
<dbReference type="InterPro" id="IPR038152">
    <property type="entry name" value="Carbam_trans_C_sf"/>
</dbReference>
<keyword evidence="4" id="KW-0808">Transferase</keyword>
<dbReference type="InterPro" id="IPR051338">
    <property type="entry name" value="NodU/CmcH_Carbamoyltrnsfr"/>
</dbReference>
<keyword evidence="5" id="KW-1185">Reference proteome</keyword>